<dbReference type="Proteomes" id="UP000268014">
    <property type="component" value="Unassembled WGS sequence"/>
</dbReference>
<dbReference type="WBParaSite" id="HPLM_0001641901-mRNA-1">
    <property type="protein sequence ID" value="HPLM_0001641901-mRNA-1"/>
    <property type="gene ID" value="HPLM_0001641901"/>
</dbReference>
<reference evidence="4" key="1">
    <citation type="submission" date="2016-04" db="UniProtKB">
        <authorList>
            <consortium name="WormBaseParasite"/>
        </authorList>
    </citation>
    <scope>IDENTIFICATION</scope>
</reference>
<protein>
    <submittedName>
        <fullName evidence="4">Metallophos domain-containing protein</fullName>
    </submittedName>
</protein>
<dbReference type="OrthoDB" id="783096at2759"/>
<evidence type="ECO:0000259" key="1">
    <source>
        <dbReference type="Pfam" id="PF00149"/>
    </source>
</evidence>
<dbReference type="PANTHER" id="PTHR31302:SF0">
    <property type="entry name" value="TRANSMEMBRANE PROTEIN WITH METALLOPHOSPHOESTERASE DOMAIN"/>
    <property type="match status" value="1"/>
</dbReference>
<dbReference type="Pfam" id="PF00149">
    <property type="entry name" value="Metallophos"/>
    <property type="match status" value="1"/>
</dbReference>
<dbReference type="Gene3D" id="3.60.21.10">
    <property type="match status" value="1"/>
</dbReference>
<dbReference type="AlphaFoldDB" id="A0A158QR21"/>
<feature type="domain" description="Calcineurin-like phosphoesterase" evidence="1">
    <location>
        <begin position="37"/>
        <end position="147"/>
    </location>
</feature>
<reference evidence="2 3" key="2">
    <citation type="submission" date="2018-11" db="EMBL/GenBank/DDBJ databases">
        <authorList>
            <consortium name="Pathogen Informatics"/>
        </authorList>
    </citation>
    <scope>NUCLEOTIDE SEQUENCE [LARGE SCALE GENOMIC DNA]</scope>
    <source>
        <strain evidence="2 3">MHpl1</strain>
    </source>
</reference>
<evidence type="ECO:0000313" key="2">
    <source>
        <dbReference type="EMBL" id="VDO59793.1"/>
    </source>
</evidence>
<dbReference type="InterPro" id="IPR051158">
    <property type="entry name" value="Metallophosphoesterase_sf"/>
</dbReference>
<name>A0A158QR21_HAEPC</name>
<dbReference type="InterPro" id="IPR029052">
    <property type="entry name" value="Metallo-depent_PP-like"/>
</dbReference>
<evidence type="ECO:0000313" key="3">
    <source>
        <dbReference type="Proteomes" id="UP000268014"/>
    </source>
</evidence>
<gene>
    <name evidence="2" type="ORF">HPLM_LOCUS16411</name>
</gene>
<dbReference type="PANTHER" id="PTHR31302">
    <property type="entry name" value="TRANSMEMBRANE PROTEIN WITH METALLOPHOSPHOESTERASE DOMAIN-RELATED"/>
    <property type="match status" value="1"/>
</dbReference>
<dbReference type="EMBL" id="UZAF01019406">
    <property type="protein sequence ID" value="VDO59793.1"/>
    <property type="molecule type" value="Genomic_DNA"/>
</dbReference>
<keyword evidence="3" id="KW-1185">Reference proteome</keyword>
<dbReference type="GO" id="GO:0016787">
    <property type="term" value="F:hydrolase activity"/>
    <property type="evidence" value="ECO:0007669"/>
    <property type="project" value="InterPro"/>
</dbReference>
<dbReference type="InterPro" id="IPR004843">
    <property type="entry name" value="Calcineurin-like_PHP"/>
</dbReference>
<accession>A0A158QR21</accession>
<proteinExistence type="predicted"/>
<sequence length="208" mass="23514">MNGFVLPEIFTQRWLKNRRKLCGQPSTFPTVSLKETFFKGNHEYMHGNVEEWFAFLENCNITVLHNSYKRFVTKKGDHFCIAGADDLYAAKVHFPGHAMQPERAVSGCALNDTTIMLAHQPNAAKLMLSHPLVSEKLDLILSGHTHGGQMYLFVPIIYLANAFGTRGIAIHKVFFASVNRVEVPLPLFPTLTMAFQIFDIPCLFCGRR</sequence>
<dbReference type="SUPFAM" id="SSF56300">
    <property type="entry name" value="Metallo-dependent phosphatases"/>
    <property type="match status" value="1"/>
</dbReference>
<organism evidence="4">
    <name type="scientific">Haemonchus placei</name>
    <name type="common">Barber's pole worm</name>
    <dbReference type="NCBI Taxonomy" id="6290"/>
    <lineage>
        <taxon>Eukaryota</taxon>
        <taxon>Metazoa</taxon>
        <taxon>Ecdysozoa</taxon>
        <taxon>Nematoda</taxon>
        <taxon>Chromadorea</taxon>
        <taxon>Rhabditida</taxon>
        <taxon>Rhabditina</taxon>
        <taxon>Rhabditomorpha</taxon>
        <taxon>Strongyloidea</taxon>
        <taxon>Trichostrongylidae</taxon>
        <taxon>Haemonchus</taxon>
    </lineage>
</organism>
<evidence type="ECO:0000313" key="4">
    <source>
        <dbReference type="WBParaSite" id="HPLM_0001641901-mRNA-1"/>
    </source>
</evidence>